<dbReference type="AlphaFoldDB" id="A0A2A4FPJ8"/>
<reference evidence="9 10" key="1">
    <citation type="submission" date="2017-09" db="EMBL/GenBank/DDBJ databases">
        <title>The Catabolism of 3,6-Dichlorosalicylic acid is Initiated by the Cytochrome P450 Monooxygenase DsmABC in Rhizorhabdus dicambivorans Ndbn-20.</title>
        <authorList>
            <person name="Na L."/>
        </authorList>
    </citation>
    <scope>NUCLEOTIDE SEQUENCE [LARGE SCALE GENOMIC DNA]</scope>
    <source>
        <strain evidence="9 10">Ndbn-20m</strain>
    </source>
</reference>
<protein>
    <recommendedName>
        <fullName evidence="3">17 kDa surface antigen</fullName>
    </recommendedName>
</protein>
<proteinExistence type="inferred from homology"/>
<keyword evidence="7" id="KW-0732">Signal</keyword>
<dbReference type="InterPro" id="IPR051407">
    <property type="entry name" value="Bact_OM_lipoprot/Surf_antigen"/>
</dbReference>
<evidence type="ECO:0000256" key="1">
    <source>
        <dbReference type="ARBA" id="ARBA00004459"/>
    </source>
</evidence>
<feature type="domain" description="Glycine zipper 2TM" evidence="8">
    <location>
        <begin position="94"/>
        <end position="134"/>
    </location>
</feature>
<feature type="chain" id="PRO_5013354190" description="17 kDa surface antigen" evidence="7">
    <location>
        <begin position="24"/>
        <end position="141"/>
    </location>
</feature>
<evidence type="ECO:0000256" key="3">
    <source>
        <dbReference type="ARBA" id="ARBA00015281"/>
    </source>
</evidence>
<dbReference type="OrthoDB" id="7584885at2"/>
<dbReference type="GO" id="GO:0009279">
    <property type="term" value="C:cell outer membrane"/>
    <property type="evidence" value="ECO:0007669"/>
    <property type="project" value="UniProtKB-SubCell"/>
</dbReference>
<dbReference type="PANTHER" id="PTHR35603:SF2">
    <property type="entry name" value="OUTER MEMBRANE LIPOPROTEIN"/>
    <property type="match status" value="1"/>
</dbReference>
<evidence type="ECO:0000256" key="7">
    <source>
        <dbReference type="SAM" id="SignalP"/>
    </source>
</evidence>
<dbReference type="Proteomes" id="UP000218934">
    <property type="component" value="Unassembled WGS sequence"/>
</dbReference>
<dbReference type="KEGG" id="rdi:CMV14_20470"/>
<feature type="signal peptide" evidence="7">
    <location>
        <begin position="1"/>
        <end position="23"/>
    </location>
</feature>
<feature type="compositionally biased region" description="Low complexity" evidence="6">
    <location>
        <begin position="70"/>
        <end position="84"/>
    </location>
</feature>
<evidence type="ECO:0000256" key="5">
    <source>
        <dbReference type="ARBA" id="ARBA00023288"/>
    </source>
</evidence>
<evidence type="ECO:0000259" key="8">
    <source>
        <dbReference type="Pfam" id="PF05433"/>
    </source>
</evidence>
<dbReference type="Pfam" id="PF05433">
    <property type="entry name" value="Rick_17kDa_Anti"/>
    <property type="match status" value="1"/>
</dbReference>
<dbReference type="EMBL" id="NWUF01000057">
    <property type="protein sequence ID" value="PCE39632.1"/>
    <property type="molecule type" value="Genomic_DNA"/>
</dbReference>
<comment type="similarity">
    <text evidence="2">Belongs to the rickettsiale 17 kDa surface antigen family.</text>
</comment>
<evidence type="ECO:0000256" key="6">
    <source>
        <dbReference type="SAM" id="MobiDB-lite"/>
    </source>
</evidence>
<evidence type="ECO:0000256" key="4">
    <source>
        <dbReference type="ARBA" id="ARBA00023136"/>
    </source>
</evidence>
<evidence type="ECO:0000256" key="2">
    <source>
        <dbReference type="ARBA" id="ARBA00008681"/>
    </source>
</evidence>
<keyword evidence="5" id="KW-0449">Lipoprotein</keyword>
<gene>
    <name evidence="9" type="ORF">COO09_24500</name>
</gene>
<sequence length="141" mass="14066">MRHPVLLPLLAGALLAAAAPAFAVNLPSAGTDKPRAAALPDDWLEDVETPAEVAKEDMREGDARRWEESQASAAGSAQAPVPGVDCPKPSGTTGAILGAVAGGILGNIIDGGRHRAIGTLAGAGGGALLGRSIEQKSGKCQ</sequence>
<feature type="compositionally biased region" description="Basic and acidic residues" evidence="6">
    <location>
        <begin position="53"/>
        <end position="68"/>
    </location>
</feature>
<comment type="caution">
    <text evidence="9">The sequence shown here is derived from an EMBL/GenBank/DDBJ whole genome shotgun (WGS) entry which is preliminary data.</text>
</comment>
<evidence type="ECO:0000313" key="10">
    <source>
        <dbReference type="Proteomes" id="UP000218934"/>
    </source>
</evidence>
<comment type="subcellular location">
    <subcellularLocation>
        <location evidence="1">Cell outer membrane</location>
        <topology evidence="1">Lipid-anchor</topology>
    </subcellularLocation>
</comment>
<keyword evidence="4" id="KW-0472">Membrane</keyword>
<dbReference type="InterPro" id="IPR008816">
    <property type="entry name" value="Gly_zipper_2TM_dom"/>
</dbReference>
<dbReference type="PANTHER" id="PTHR35603">
    <property type="match status" value="1"/>
</dbReference>
<feature type="region of interest" description="Disordered" evidence="6">
    <location>
        <begin position="53"/>
        <end position="92"/>
    </location>
</feature>
<evidence type="ECO:0000313" key="9">
    <source>
        <dbReference type="EMBL" id="PCE39632.1"/>
    </source>
</evidence>
<dbReference type="RefSeq" id="WP_066970246.1">
    <property type="nucleotide sequence ID" value="NZ_CP023449.1"/>
</dbReference>
<accession>A0A2A4FPJ8</accession>
<organism evidence="9 10">
    <name type="scientific">Rhizorhabdus dicambivorans</name>
    <dbReference type="NCBI Taxonomy" id="1850238"/>
    <lineage>
        <taxon>Bacteria</taxon>
        <taxon>Pseudomonadati</taxon>
        <taxon>Pseudomonadota</taxon>
        <taxon>Alphaproteobacteria</taxon>
        <taxon>Sphingomonadales</taxon>
        <taxon>Sphingomonadaceae</taxon>
        <taxon>Rhizorhabdus</taxon>
    </lineage>
</organism>
<name>A0A2A4FPJ8_9SPHN</name>
<keyword evidence="10" id="KW-1185">Reference proteome</keyword>